<accession>A0A0F9M2Z0</accession>
<protein>
    <submittedName>
        <fullName evidence="1">Uncharacterized protein</fullName>
    </submittedName>
</protein>
<dbReference type="EMBL" id="LAZR01006229">
    <property type="protein sequence ID" value="KKM93706.1"/>
    <property type="molecule type" value="Genomic_DNA"/>
</dbReference>
<sequence length="71" mass="8282">MNTVTIDCTISITDGKTKRVGKGYYKMDQQDLHRARDNSIARDLLKGRLIRACDDAIRQVTRGWKWIEEKE</sequence>
<organism evidence="1">
    <name type="scientific">marine sediment metagenome</name>
    <dbReference type="NCBI Taxonomy" id="412755"/>
    <lineage>
        <taxon>unclassified sequences</taxon>
        <taxon>metagenomes</taxon>
        <taxon>ecological metagenomes</taxon>
    </lineage>
</organism>
<proteinExistence type="predicted"/>
<reference evidence="1" key="1">
    <citation type="journal article" date="2015" name="Nature">
        <title>Complex archaea that bridge the gap between prokaryotes and eukaryotes.</title>
        <authorList>
            <person name="Spang A."/>
            <person name="Saw J.H."/>
            <person name="Jorgensen S.L."/>
            <person name="Zaremba-Niedzwiedzka K."/>
            <person name="Martijn J."/>
            <person name="Lind A.E."/>
            <person name="van Eijk R."/>
            <person name="Schleper C."/>
            <person name="Guy L."/>
            <person name="Ettema T.J."/>
        </authorList>
    </citation>
    <scope>NUCLEOTIDE SEQUENCE</scope>
</reference>
<gene>
    <name evidence="1" type="ORF">LCGC14_1205520</name>
</gene>
<name>A0A0F9M2Z0_9ZZZZ</name>
<comment type="caution">
    <text evidence="1">The sequence shown here is derived from an EMBL/GenBank/DDBJ whole genome shotgun (WGS) entry which is preliminary data.</text>
</comment>
<dbReference type="AlphaFoldDB" id="A0A0F9M2Z0"/>
<evidence type="ECO:0000313" key="1">
    <source>
        <dbReference type="EMBL" id="KKM93706.1"/>
    </source>
</evidence>